<evidence type="ECO:0000256" key="1">
    <source>
        <dbReference type="SAM" id="MobiDB-lite"/>
    </source>
</evidence>
<accession>A0A2P4YC69</accession>
<dbReference type="AlphaFoldDB" id="A0A2P4YC69"/>
<evidence type="ECO:0000313" key="3">
    <source>
        <dbReference type="Proteomes" id="UP000237271"/>
    </source>
</evidence>
<sequence>DEDKERKQRGLPGHAYEGKELATDFDLHKGVDKRRQEQRLKEEKEAMQGEEEVPLPSVTGWRGRLEPSAARPRHSDRQEEREKREDKSFGGMRRVR</sequence>
<comment type="caution">
    <text evidence="2">The sequence shown here is derived from an EMBL/GenBank/DDBJ whole genome shotgun (WGS) entry which is preliminary data.</text>
</comment>
<organism evidence="2 3">
    <name type="scientific">Phytophthora palmivora</name>
    <dbReference type="NCBI Taxonomy" id="4796"/>
    <lineage>
        <taxon>Eukaryota</taxon>
        <taxon>Sar</taxon>
        <taxon>Stramenopiles</taxon>
        <taxon>Oomycota</taxon>
        <taxon>Peronosporomycetes</taxon>
        <taxon>Peronosporales</taxon>
        <taxon>Peronosporaceae</taxon>
        <taxon>Phytophthora</taxon>
    </lineage>
</organism>
<feature type="non-terminal residue" evidence="2">
    <location>
        <position position="1"/>
    </location>
</feature>
<reference evidence="2 3" key="1">
    <citation type="journal article" date="2017" name="Genome Biol. Evol.">
        <title>Phytophthora megakarya and P. palmivora, closely related causal agents of cacao black pod rot, underwent increases in genome sizes and gene numbers by different mechanisms.</title>
        <authorList>
            <person name="Ali S.S."/>
            <person name="Shao J."/>
            <person name="Lary D.J."/>
            <person name="Kronmiller B."/>
            <person name="Shen D."/>
            <person name="Strem M.D."/>
            <person name="Amoako-Attah I."/>
            <person name="Akrofi A.Y."/>
            <person name="Begoude B.A."/>
            <person name="Ten Hoopen G.M."/>
            <person name="Coulibaly K."/>
            <person name="Kebe B.I."/>
            <person name="Melnick R.L."/>
            <person name="Guiltinan M.J."/>
            <person name="Tyler B.M."/>
            <person name="Meinhardt L.W."/>
            <person name="Bailey B.A."/>
        </authorList>
    </citation>
    <scope>NUCLEOTIDE SEQUENCE [LARGE SCALE GENOMIC DNA]</scope>
    <source>
        <strain evidence="3">sbr112.9</strain>
    </source>
</reference>
<feature type="compositionally biased region" description="Basic and acidic residues" evidence="1">
    <location>
        <begin position="73"/>
        <end position="88"/>
    </location>
</feature>
<feature type="compositionally biased region" description="Basic and acidic residues" evidence="1">
    <location>
        <begin position="16"/>
        <end position="47"/>
    </location>
</feature>
<name>A0A2P4YC69_9STRA</name>
<keyword evidence="3" id="KW-1185">Reference proteome</keyword>
<evidence type="ECO:0000313" key="2">
    <source>
        <dbReference type="EMBL" id="POM75289.1"/>
    </source>
</evidence>
<gene>
    <name evidence="2" type="ORF">PHPALM_7626</name>
</gene>
<protein>
    <submittedName>
        <fullName evidence="2">U2 snRNP component IST3</fullName>
    </submittedName>
</protein>
<feature type="region of interest" description="Disordered" evidence="1">
    <location>
        <begin position="1"/>
        <end position="96"/>
    </location>
</feature>
<dbReference type="EMBL" id="NCKW01003918">
    <property type="protein sequence ID" value="POM75289.1"/>
    <property type="molecule type" value="Genomic_DNA"/>
</dbReference>
<proteinExistence type="predicted"/>
<dbReference type="Proteomes" id="UP000237271">
    <property type="component" value="Unassembled WGS sequence"/>
</dbReference>